<proteinExistence type="predicted"/>
<reference evidence="2 3" key="1">
    <citation type="submission" date="2023-11" db="EMBL/GenBank/DDBJ databases">
        <title>MicrobeMod: A computational toolkit for identifying prokaryotic methylation and restriction-modification with nanopore sequencing.</title>
        <authorList>
            <person name="Crits-Christoph A."/>
            <person name="Kang S.C."/>
            <person name="Lee H."/>
            <person name="Ostrov N."/>
        </authorList>
    </citation>
    <scope>NUCLEOTIDE SEQUENCE [LARGE SCALE GENOMIC DNA]</scope>
    <source>
        <strain evidence="2 3">ATCC 49870</strain>
    </source>
</reference>
<dbReference type="EMBL" id="CP140153">
    <property type="protein sequence ID" value="WQH16175.1"/>
    <property type="molecule type" value="Genomic_DNA"/>
</dbReference>
<keyword evidence="1" id="KW-0175">Coiled coil</keyword>
<evidence type="ECO:0000313" key="2">
    <source>
        <dbReference type="EMBL" id="WQH16175.1"/>
    </source>
</evidence>
<gene>
    <name evidence="2" type="ORF">SR882_10475</name>
</gene>
<dbReference type="Proteomes" id="UP001327459">
    <property type="component" value="Chromosome"/>
</dbReference>
<feature type="coiled-coil region" evidence="1">
    <location>
        <begin position="114"/>
        <end position="141"/>
    </location>
</feature>
<evidence type="ECO:0000256" key="1">
    <source>
        <dbReference type="SAM" id="Coils"/>
    </source>
</evidence>
<keyword evidence="3" id="KW-1185">Reference proteome</keyword>
<organism evidence="2 3">
    <name type="scientific">Guyparkeria halophila</name>
    <dbReference type="NCBI Taxonomy" id="47960"/>
    <lineage>
        <taxon>Bacteria</taxon>
        <taxon>Pseudomonadati</taxon>
        <taxon>Pseudomonadota</taxon>
        <taxon>Gammaproteobacteria</taxon>
        <taxon>Chromatiales</taxon>
        <taxon>Thioalkalibacteraceae</taxon>
        <taxon>Guyparkeria</taxon>
    </lineage>
</organism>
<accession>A0ABZ0YYC3</accession>
<evidence type="ECO:0008006" key="4">
    <source>
        <dbReference type="Google" id="ProtNLM"/>
    </source>
</evidence>
<sequence>MADMARDPHTPDLFEVPHPVPTLPASMDYRREMAALVAHVLKQADGDRHEIASRMTRLAGVEVTKYMLDAWSSEAREAYNMPTWAAPVLEAACESYLITQWLAQKRGAQMLIGREALTAELGRLERSREEANQRIRALKKQMGQEGA</sequence>
<dbReference type="RefSeq" id="WP_322521190.1">
    <property type="nucleotide sequence ID" value="NZ_CP140153.1"/>
</dbReference>
<name>A0ABZ0YYC3_9GAMM</name>
<protein>
    <recommendedName>
        <fullName evidence="4">KfrA N-terminal DNA-binding domain-containing protein</fullName>
    </recommendedName>
</protein>
<evidence type="ECO:0000313" key="3">
    <source>
        <dbReference type="Proteomes" id="UP001327459"/>
    </source>
</evidence>